<accession>A0A7W7HNN4</accession>
<dbReference type="GO" id="GO:0008047">
    <property type="term" value="F:enzyme activator activity"/>
    <property type="evidence" value="ECO:0007669"/>
    <property type="project" value="InterPro"/>
</dbReference>
<evidence type="ECO:0000313" key="7">
    <source>
        <dbReference type="Proteomes" id="UP000590511"/>
    </source>
</evidence>
<dbReference type="GO" id="GO:0016485">
    <property type="term" value="P:protein processing"/>
    <property type="evidence" value="ECO:0007669"/>
    <property type="project" value="TreeGrafter"/>
</dbReference>
<dbReference type="Pfam" id="PF01750">
    <property type="entry name" value="HycI"/>
    <property type="match status" value="1"/>
</dbReference>
<dbReference type="EC" id="3.4.23.-" evidence="6"/>
<keyword evidence="4 6" id="KW-0378">Hydrolase</keyword>
<keyword evidence="3" id="KW-0064">Aspartyl protease</keyword>
<dbReference type="RefSeq" id="WP_223149685.1">
    <property type="nucleotide sequence ID" value="NZ_JACHNC010000001.1"/>
</dbReference>
<reference evidence="6 7" key="1">
    <citation type="submission" date="2020-08" db="EMBL/GenBank/DDBJ databases">
        <title>Sequencing the genomes of 1000 actinobacteria strains.</title>
        <authorList>
            <person name="Klenk H.-P."/>
        </authorList>
    </citation>
    <scope>NUCLEOTIDE SEQUENCE [LARGE SCALE GENOMIC DNA]</scope>
    <source>
        <strain evidence="6 7">DSM 43150</strain>
    </source>
</reference>
<evidence type="ECO:0000256" key="2">
    <source>
        <dbReference type="ARBA" id="ARBA00022670"/>
    </source>
</evidence>
<dbReference type="Gene3D" id="3.40.50.1450">
    <property type="entry name" value="HybD-like"/>
    <property type="match status" value="1"/>
</dbReference>
<evidence type="ECO:0000256" key="1">
    <source>
        <dbReference type="ARBA" id="ARBA00006814"/>
    </source>
</evidence>
<keyword evidence="8" id="KW-1185">Reference proteome</keyword>
<dbReference type="InterPro" id="IPR000671">
    <property type="entry name" value="Peptidase_A31"/>
</dbReference>
<keyword evidence="2 6" id="KW-0645">Protease</keyword>
<proteinExistence type="inferred from homology"/>
<sequence length="150" mass="15667">MVIGVGNEYRRDDGFGPTVVARLTELGLGDPESGVTVRATDGEPTRLIDLWTGADLAVVVDAVRDGHDHGGHRYELVLGELTDLPDERSSSSHGISLGSTVELGQALGRLPHRLVVLAVGGHEFGFGAGLTPEVAAAVEPVVARVRDLVG</sequence>
<dbReference type="InterPro" id="IPR023430">
    <property type="entry name" value="Pept_HybD-like_dom_sf"/>
</dbReference>
<evidence type="ECO:0000313" key="8">
    <source>
        <dbReference type="Proteomes" id="UP000631312"/>
    </source>
</evidence>
<gene>
    <name evidence="5" type="ORF">Alo02nite_10120</name>
    <name evidence="6" type="ORF">BJ964_007738</name>
</gene>
<dbReference type="PANTHER" id="PTHR30302">
    <property type="entry name" value="HYDROGENASE 1 MATURATION PROTEASE"/>
    <property type="match status" value="1"/>
</dbReference>
<dbReference type="SUPFAM" id="SSF53163">
    <property type="entry name" value="HybD-like"/>
    <property type="match status" value="1"/>
</dbReference>
<dbReference type="NCBIfam" id="TIGR00072">
    <property type="entry name" value="hydrog_prot"/>
    <property type="match status" value="1"/>
</dbReference>
<name>A0A7W7HNN4_9ACTN</name>
<dbReference type="CDD" id="cd00518">
    <property type="entry name" value="H2MP"/>
    <property type="match status" value="1"/>
</dbReference>
<dbReference type="EMBL" id="BOMP01000016">
    <property type="protein sequence ID" value="GIE38114.1"/>
    <property type="molecule type" value="Genomic_DNA"/>
</dbReference>
<organism evidence="6 7">
    <name type="scientific">Actinoplanes lobatus</name>
    <dbReference type="NCBI Taxonomy" id="113568"/>
    <lineage>
        <taxon>Bacteria</taxon>
        <taxon>Bacillati</taxon>
        <taxon>Actinomycetota</taxon>
        <taxon>Actinomycetes</taxon>
        <taxon>Micromonosporales</taxon>
        <taxon>Micromonosporaceae</taxon>
        <taxon>Actinoplanes</taxon>
    </lineage>
</organism>
<evidence type="ECO:0000256" key="3">
    <source>
        <dbReference type="ARBA" id="ARBA00022750"/>
    </source>
</evidence>
<evidence type="ECO:0000313" key="6">
    <source>
        <dbReference type="EMBL" id="MBB4753577.1"/>
    </source>
</evidence>
<evidence type="ECO:0000313" key="5">
    <source>
        <dbReference type="EMBL" id="GIE38114.1"/>
    </source>
</evidence>
<dbReference type="Proteomes" id="UP000631312">
    <property type="component" value="Unassembled WGS sequence"/>
</dbReference>
<dbReference type="GO" id="GO:0004190">
    <property type="term" value="F:aspartic-type endopeptidase activity"/>
    <property type="evidence" value="ECO:0007669"/>
    <property type="project" value="UniProtKB-KW"/>
</dbReference>
<reference evidence="5 8" key="2">
    <citation type="submission" date="2021-01" db="EMBL/GenBank/DDBJ databases">
        <title>Whole genome shotgun sequence of Actinoplanes lobatus NBRC 12513.</title>
        <authorList>
            <person name="Komaki H."/>
            <person name="Tamura T."/>
        </authorList>
    </citation>
    <scope>NUCLEOTIDE SEQUENCE [LARGE SCALE GENOMIC DNA]</scope>
    <source>
        <strain evidence="5 8">NBRC 12513</strain>
    </source>
</reference>
<evidence type="ECO:0000256" key="4">
    <source>
        <dbReference type="ARBA" id="ARBA00022801"/>
    </source>
</evidence>
<dbReference type="AlphaFoldDB" id="A0A7W7HNN4"/>
<comment type="similarity">
    <text evidence="1">Belongs to the peptidase A31 family.</text>
</comment>
<dbReference type="PANTHER" id="PTHR30302:SF1">
    <property type="entry name" value="HYDROGENASE 2 MATURATION PROTEASE"/>
    <property type="match status" value="1"/>
</dbReference>
<comment type="caution">
    <text evidence="6">The sequence shown here is derived from an EMBL/GenBank/DDBJ whole genome shotgun (WGS) entry which is preliminary data.</text>
</comment>
<dbReference type="Proteomes" id="UP000590511">
    <property type="component" value="Unassembled WGS sequence"/>
</dbReference>
<protein>
    <submittedName>
        <fullName evidence="6">Hydrogenase maturation protease</fullName>
        <ecNumber evidence="6">3.4.23.-</ecNumber>
    </submittedName>
    <submittedName>
        <fullName evidence="5">Peptidase M52</fullName>
    </submittedName>
</protein>
<dbReference type="EMBL" id="JACHNC010000001">
    <property type="protein sequence ID" value="MBB4753577.1"/>
    <property type="molecule type" value="Genomic_DNA"/>
</dbReference>